<dbReference type="AlphaFoldDB" id="A0A075HDX1"/>
<dbReference type="PANTHER" id="PTHR43000">
    <property type="entry name" value="DTDP-D-GLUCOSE 4,6-DEHYDRATASE-RELATED"/>
    <property type="match status" value="1"/>
</dbReference>
<organism evidence="3">
    <name type="scientific">uncultured marine thaumarchaeote KM3_54_F04</name>
    <dbReference type="NCBI Taxonomy" id="1456191"/>
    <lineage>
        <taxon>Archaea</taxon>
        <taxon>Nitrososphaerota</taxon>
        <taxon>environmental samples</taxon>
    </lineage>
</organism>
<reference evidence="3" key="1">
    <citation type="journal article" date="2014" name="Genome Biol. Evol.">
        <title>Pangenome evidence for extensive interdomain horizontal transfer affecting lineage core and shell genes in uncultured planktonic thaumarchaeota and euryarchaeota.</title>
        <authorList>
            <person name="Deschamps P."/>
            <person name="Zivanovic Y."/>
            <person name="Moreira D."/>
            <person name="Rodriguez-Valera F."/>
            <person name="Lopez-Garcia P."/>
        </authorList>
    </citation>
    <scope>NUCLEOTIDE SEQUENCE</scope>
</reference>
<evidence type="ECO:0000313" key="3">
    <source>
        <dbReference type="EMBL" id="AIF12093.1"/>
    </source>
</evidence>
<name>A0A075HDX1_9ARCH</name>
<evidence type="ECO:0000256" key="1">
    <source>
        <dbReference type="ARBA" id="ARBA00007637"/>
    </source>
</evidence>
<evidence type="ECO:0000259" key="2">
    <source>
        <dbReference type="Pfam" id="PF01370"/>
    </source>
</evidence>
<dbReference type="SUPFAM" id="SSF51735">
    <property type="entry name" value="NAD(P)-binding Rossmann-fold domains"/>
    <property type="match status" value="1"/>
</dbReference>
<dbReference type="EMBL" id="KF900936">
    <property type="protein sequence ID" value="AIF12093.1"/>
    <property type="molecule type" value="Genomic_DNA"/>
</dbReference>
<comment type="similarity">
    <text evidence="1">Belongs to the NAD(P)-dependent epimerase/dehydratase family.</text>
</comment>
<proteinExistence type="inferred from homology"/>
<protein>
    <submittedName>
        <fullName evidence="3">UDP-glucose 4-epimerase</fullName>
    </submittedName>
</protein>
<dbReference type="Gene3D" id="3.40.50.720">
    <property type="entry name" value="NAD(P)-binding Rossmann-like Domain"/>
    <property type="match status" value="1"/>
</dbReference>
<accession>A0A075HDX1</accession>
<dbReference type="InterPro" id="IPR036291">
    <property type="entry name" value="NAD(P)-bd_dom_sf"/>
</dbReference>
<feature type="domain" description="NAD-dependent epimerase/dehydratase" evidence="2">
    <location>
        <begin position="6"/>
        <end position="251"/>
    </location>
</feature>
<dbReference type="Pfam" id="PF01370">
    <property type="entry name" value="Epimerase"/>
    <property type="match status" value="1"/>
</dbReference>
<dbReference type="InterPro" id="IPR001509">
    <property type="entry name" value="Epimerase_deHydtase"/>
</dbReference>
<sequence length="319" mass="35013">MLKMKVLITGTGGMGAHISKVLIDKNVDTSLYGTCRQTEAISKIVDIDKVEMHKGDILDSAKLESVIKDNNIDHIIHTAGPRATQCRNHDYANNSETGIRVHTMGTSNVLEAARKLGVKRVIYTSTGSVYLANKVHPPDGTFIKETDAVVPFDSSDIYASGKVACEYQGFNYAKAYGIEFASIRMAHVYGPWPGEMGRGRSVGEMVDAFLNDQEITVEEQVAQWTYLYDLAEEHYAALTSPNLKHEIFNAGSGTISGLSDVKDILGKKGDVSKIHVDTSKPGSKKFPFDMSAAADKLNFKNKYDLEAGVENLISYYSKK</sequence>